<keyword evidence="1 4" id="KW-0808">Transferase</keyword>
<sequence length="170" mass="19466">MNNEYSFRLARPEMANAIWQILEEAIQRRKSDGSSQWQDGYPNLAVIQQDIQRKAGYVLLDGDQLVGYCALLIDDEPAYQHIQGAWLSDQSFVVFHRVAISNKYIGKGIAQQLLLHIEAFAKENDILSIRADTNFDNKAMLRIFEKLGYQYCGEVVFRGSSRKAFEKILS</sequence>
<dbReference type="Proteomes" id="UP001597418">
    <property type="component" value="Unassembled WGS sequence"/>
</dbReference>
<dbReference type="InterPro" id="IPR016181">
    <property type="entry name" value="Acyl_CoA_acyltransferase"/>
</dbReference>
<dbReference type="EC" id="2.3.-.-" evidence="4"/>
<evidence type="ECO:0000259" key="3">
    <source>
        <dbReference type="PROSITE" id="PS51186"/>
    </source>
</evidence>
<evidence type="ECO:0000313" key="5">
    <source>
        <dbReference type="Proteomes" id="UP001597418"/>
    </source>
</evidence>
<name>A0ABW5U9F5_9SPHI</name>
<evidence type="ECO:0000256" key="2">
    <source>
        <dbReference type="ARBA" id="ARBA00023315"/>
    </source>
</evidence>
<dbReference type="PANTHER" id="PTHR43420">
    <property type="entry name" value="ACETYLTRANSFERASE"/>
    <property type="match status" value="1"/>
</dbReference>
<dbReference type="PROSITE" id="PS51186">
    <property type="entry name" value="GNAT"/>
    <property type="match status" value="1"/>
</dbReference>
<accession>A0ABW5U9F5</accession>
<keyword evidence="2 4" id="KW-0012">Acyltransferase</keyword>
<feature type="domain" description="N-acetyltransferase" evidence="3">
    <location>
        <begin position="5"/>
        <end position="170"/>
    </location>
</feature>
<dbReference type="Pfam" id="PF00583">
    <property type="entry name" value="Acetyltransf_1"/>
    <property type="match status" value="1"/>
</dbReference>
<reference evidence="5" key="1">
    <citation type="journal article" date="2019" name="Int. J. Syst. Evol. Microbiol.">
        <title>The Global Catalogue of Microorganisms (GCM) 10K type strain sequencing project: providing services to taxonomists for standard genome sequencing and annotation.</title>
        <authorList>
            <consortium name="The Broad Institute Genomics Platform"/>
            <consortium name="The Broad Institute Genome Sequencing Center for Infectious Disease"/>
            <person name="Wu L."/>
            <person name="Ma J."/>
        </authorList>
    </citation>
    <scope>NUCLEOTIDE SEQUENCE [LARGE SCALE GENOMIC DNA]</scope>
    <source>
        <strain evidence="5">KCTC 42247</strain>
    </source>
</reference>
<proteinExistence type="predicted"/>
<gene>
    <name evidence="4" type="ORF">ACFSQ6_01615</name>
</gene>
<dbReference type="Gene3D" id="3.40.630.30">
    <property type="match status" value="1"/>
</dbReference>
<organism evidence="4 5">
    <name type="scientific">Sphingobacterium populi</name>
    <dbReference type="NCBI Taxonomy" id="1812824"/>
    <lineage>
        <taxon>Bacteria</taxon>
        <taxon>Pseudomonadati</taxon>
        <taxon>Bacteroidota</taxon>
        <taxon>Sphingobacteriia</taxon>
        <taxon>Sphingobacteriales</taxon>
        <taxon>Sphingobacteriaceae</taxon>
        <taxon>Sphingobacterium</taxon>
    </lineage>
</organism>
<dbReference type="InterPro" id="IPR000182">
    <property type="entry name" value="GNAT_dom"/>
</dbReference>
<dbReference type="GO" id="GO:0016746">
    <property type="term" value="F:acyltransferase activity"/>
    <property type="evidence" value="ECO:0007669"/>
    <property type="project" value="UniProtKB-KW"/>
</dbReference>
<dbReference type="EMBL" id="JBHUMB010000005">
    <property type="protein sequence ID" value="MFD2742087.1"/>
    <property type="molecule type" value="Genomic_DNA"/>
</dbReference>
<dbReference type="InterPro" id="IPR050680">
    <property type="entry name" value="YpeA/RimI_acetyltransf"/>
</dbReference>
<comment type="caution">
    <text evidence="4">The sequence shown here is derived from an EMBL/GenBank/DDBJ whole genome shotgun (WGS) entry which is preliminary data.</text>
</comment>
<dbReference type="RefSeq" id="WP_066753467.1">
    <property type="nucleotide sequence ID" value="NZ_JBHUMB010000005.1"/>
</dbReference>
<dbReference type="SUPFAM" id="SSF55729">
    <property type="entry name" value="Acyl-CoA N-acyltransferases (Nat)"/>
    <property type="match status" value="1"/>
</dbReference>
<evidence type="ECO:0000256" key="1">
    <source>
        <dbReference type="ARBA" id="ARBA00022679"/>
    </source>
</evidence>
<keyword evidence="5" id="KW-1185">Reference proteome</keyword>
<protein>
    <submittedName>
        <fullName evidence="4">GNAT family N-acetyltransferase</fullName>
        <ecNumber evidence="4">2.3.-.-</ecNumber>
    </submittedName>
</protein>
<evidence type="ECO:0000313" key="4">
    <source>
        <dbReference type="EMBL" id="MFD2742087.1"/>
    </source>
</evidence>
<dbReference type="CDD" id="cd04301">
    <property type="entry name" value="NAT_SF"/>
    <property type="match status" value="1"/>
</dbReference>
<dbReference type="PANTHER" id="PTHR43420:SF47">
    <property type="entry name" value="N-ACETYLTRANSFERASE DOMAIN-CONTAINING PROTEIN"/>
    <property type="match status" value="1"/>
</dbReference>